<feature type="compositionally biased region" description="Low complexity" evidence="1">
    <location>
        <begin position="370"/>
        <end position="397"/>
    </location>
</feature>
<feature type="compositionally biased region" description="Basic and acidic residues" evidence="1">
    <location>
        <begin position="84"/>
        <end position="93"/>
    </location>
</feature>
<keyword evidence="3" id="KW-1185">Reference proteome</keyword>
<evidence type="ECO:0000313" key="2">
    <source>
        <dbReference type="EMBL" id="PCD04052.1"/>
    </source>
</evidence>
<accession>A0A2A4B7W6</accession>
<dbReference type="OrthoDB" id="7586319at2"/>
<dbReference type="Proteomes" id="UP000218366">
    <property type="component" value="Unassembled WGS sequence"/>
</dbReference>
<dbReference type="AlphaFoldDB" id="A0A2A4B7W6"/>
<protein>
    <submittedName>
        <fullName evidence="2">Uncharacterized protein</fullName>
    </submittedName>
</protein>
<name>A0A2A4B7W6_9SPHN</name>
<comment type="caution">
    <text evidence="2">The sequence shown here is derived from an EMBL/GenBank/DDBJ whole genome shotgun (WGS) entry which is preliminary data.</text>
</comment>
<proteinExistence type="predicted"/>
<organism evidence="2 3">
    <name type="scientific">Sphingomonas spermidinifaciens</name>
    <dbReference type="NCBI Taxonomy" id="1141889"/>
    <lineage>
        <taxon>Bacteria</taxon>
        <taxon>Pseudomonadati</taxon>
        <taxon>Pseudomonadota</taxon>
        <taxon>Alphaproteobacteria</taxon>
        <taxon>Sphingomonadales</taxon>
        <taxon>Sphingomonadaceae</taxon>
        <taxon>Sphingomonas</taxon>
    </lineage>
</organism>
<dbReference type="EMBL" id="NWMW01000001">
    <property type="protein sequence ID" value="PCD04052.1"/>
    <property type="molecule type" value="Genomic_DNA"/>
</dbReference>
<sequence>MPDAITPPSLTALLAPTSTAPLQASPDSAAFAALLAGAGEAVTAAPEPRLHDTDRRSSIAPGEAPPPDPAPFTVDPPPAAVAAKSERRQERAATGRNLPVERPMPPGAAPELAEASDVPAAPAHDTPRAATVGRPIVTRPTERPRAPAAATPSPEGSLAGPAPAIAPDEPNRSEMQVASPGSAGADPLVSLPPAPAPALAPIARIDTADDAAPFGDLASSPRASLPLAVTTPLTPAAVAEPGPAIAAEPAAMLAGSTEVEATDRSTRSPALDEALPSPGAVGSAPSDGESVTRPGDHGRLQPTPAPARSKLGAPTAPRVRSSIEGDQSLPEEVTVTPASSPTPAPIAGSIEPPAAPLPVPIAMPSPVVAPPAGAFAADQAPARDTPAPPATAAAMPVGPGGGASDAHATAQGNASNQSVTGTTIVTGSDPAIAPSARPGAEAMPVARAPDQAQAPTSLATLVSLPAGRGVAGSPVAPATVGTTGEASPRAATRSIHRAGAPRAAVPPAPADAPTPVRVDATDRLLRARPNTAFSAEPAPIDPAISAAPTQPSIETAAAPAIDTQHRDWRTQMLARIDSFTAADPAPGRETRITLSPDALGEVAVRLRETDRGIEVVLDAAPEARALLAEAAPRLTELAESRGLRLSLQQPGAGDGGTGDRPQPQQRHAPDTPTSNRRAARADADTPTDERIA</sequence>
<evidence type="ECO:0000256" key="1">
    <source>
        <dbReference type="SAM" id="MobiDB-lite"/>
    </source>
</evidence>
<dbReference type="InterPro" id="IPR038610">
    <property type="entry name" value="FliK-like_C_sf"/>
</dbReference>
<feature type="region of interest" description="Disordered" evidence="1">
    <location>
        <begin position="41"/>
        <end position="196"/>
    </location>
</feature>
<feature type="region of interest" description="Disordered" evidence="1">
    <location>
        <begin position="249"/>
        <end position="452"/>
    </location>
</feature>
<feature type="compositionally biased region" description="Basic and acidic residues" evidence="1">
    <location>
        <begin position="48"/>
        <end position="57"/>
    </location>
</feature>
<gene>
    <name evidence="2" type="ORF">COC42_07015</name>
</gene>
<feature type="region of interest" description="Disordered" evidence="1">
    <location>
        <begin position="474"/>
        <end position="516"/>
    </location>
</feature>
<reference evidence="2 3" key="1">
    <citation type="submission" date="2017-09" db="EMBL/GenBank/DDBJ databases">
        <title>Sphingomonas spermidinifaciens 9NM-10, whole genome shotgun sequence.</title>
        <authorList>
            <person name="Feng G."/>
            <person name="Zhu H."/>
        </authorList>
    </citation>
    <scope>NUCLEOTIDE SEQUENCE [LARGE SCALE GENOMIC DNA]</scope>
    <source>
        <strain evidence="2 3">9NM-10</strain>
    </source>
</reference>
<feature type="compositionally biased region" description="Pro residues" evidence="1">
    <location>
        <begin position="353"/>
        <end position="369"/>
    </location>
</feature>
<feature type="region of interest" description="Disordered" evidence="1">
    <location>
        <begin position="640"/>
        <end position="692"/>
    </location>
</feature>
<feature type="compositionally biased region" description="Basic and acidic residues" evidence="1">
    <location>
        <begin position="679"/>
        <end position="692"/>
    </location>
</feature>
<dbReference type="RefSeq" id="WP_096342447.1">
    <property type="nucleotide sequence ID" value="NZ_NWMW01000001.1"/>
</dbReference>
<feature type="compositionally biased region" description="Polar residues" evidence="1">
    <location>
        <begin position="410"/>
        <end position="426"/>
    </location>
</feature>
<feature type="compositionally biased region" description="Pro residues" evidence="1">
    <location>
        <begin position="63"/>
        <end position="79"/>
    </location>
</feature>
<dbReference type="Gene3D" id="3.30.750.140">
    <property type="match status" value="1"/>
</dbReference>
<evidence type="ECO:0000313" key="3">
    <source>
        <dbReference type="Proteomes" id="UP000218366"/>
    </source>
</evidence>